<proteinExistence type="predicted"/>
<name>A0A645H599_9ZZZZ</name>
<reference evidence="2" key="1">
    <citation type="submission" date="2019-08" db="EMBL/GenBank/DDBJ databases">
        <authorList>
            <person name="Kucharzyk K."/>
            <person name="Murdoch R.W."/>
            <person name="Higgins S."/>
            <person name="Loffler F."/>
        </authorList>
    </citation>
    <scope>NUCLEOTIDE SEQUENCE</scope>
</reference>
<gene>
    <name evidence="2" type="ORF">SDC9_180713</name>
</gene>
<feature type="transmembrane region" description="Helical" evidence="1">
    <location>
        <begin position="12"/>
        <end position="30"/>
    </location>
</feature>
<keyword evidence="1" id="KW-0472">Membrane</keyword>
<evidence type="ECO:0000256" key="1">
    <source>
        <dbReference type="SAM" id="Phobius"/>
    </source>
</evidence>
<keyword evidence="1" id="KW-1133">Transmembrane helix</keyword>
<protein>
    <submittedName>
        <fullName evidence="2">Uncharacterized protein</fullName>
    </submittedName>
</protein>
<accession>A0A645H599</accession>
<comment type="caution">
    <text evidence="2">The sequence shown here is derived from an EMBL/GenBank/DDBJ whole genome shotgun (WGS) entry which is preliminary data.</text>
</comment>
<sequence length="45" mass="4837">MQAPEGFRLSPAIGNGIGLVAGLIFAVIFFNKVRKVKAEYNKSIA</sequence>
<evidence type="ECO:0000313" key="2">
    <source>
        <dbReference type="EMBL" id="MPN33229.1"/>
    </source>
</evidence>
<dbReference type="AlphaFoldDB" id="A0A645H599"/>
<organism evidence="2">
    <name type="scientific">bioreactor metagenome</name>
    <dbReference type="NCBI Taxonomy" id="1076179"/>
    <lineage>
        <taxon>unclassified sequences</taxon>
        <taxon>metagenomes</taxon>
        <taxon>ecological metagenomes</taxon>
    </lineage>
</organism>
<keyword evidence="1" id="KW-0812">Transmembrane</keyword>
<dbReference type="EMBL" id="VSSQ01085625">
    <property type="protein sequence ID" value="MPN33229.1"/>
    <property type="molecule type" value="Genomic_DNA"/>
</dbReference>